<comment type="catalytic activity">
    <reaction evidence="17">
        <text>(6S)-5,6,7,8-tetrahydrofolyl-(gamma-L-Glu)(n) + L-glutamate + ATP = (6S)-5,6,7,8-tetrahydrofolyl-(gamma-L-Glu)(n+1) + ADP + phosphate + H(+)</text>
        <dbReference type="Rhea" id="RHEA:10580"/>
        <dbReference type="Rhea" id="RHEA-COMP:14738"/>
        <dbReference type="Rhea" id="RHEA-COMP:14740"/>
        <dbReference type="ChEBI" id="CHEBI:15378"/>
        <dbReference type="ChEBI" id="CHEBI:29985"/>
        <dbReference type="ChEBI" id="CHEBI:30616"/>
        <dbReference type="ChEBI" id="CHEBI:43474"/>
        <dbReference type="ChEBI" id="CHEBI:141005"/>
        <dbReference type="ChEBI" id="CHEBI:456216"/>
        <dbReference type="EC" id="6.3.2.17"/>
    </reaction>
</comment>
<dbReference type="InterPro" id="IPR036565">
    <property type="entry name" value="Mur-like_cat_sf"/>
</dbReference>
<dbReference type="UniPathway" id="UPA00077">
    <property type="reaction ID" value="UER00157"/>
</dbReference>
<evidence type="ECO:0000256" key="13">
    <source>
        <dbReference type="ARBA" id="ARBA00022909"/>
    </source>
</evidence>
<comment type="catalytic activity">
    <reaction evidence="20">
        <text>7,8-dihydropteroate + L-glutamate + ATP = 7,8-dihydrofolate + ADP + phosphate + H(+)</text>
        <dbReference type="Rhea" id="RHEA:23584"/>
        <dbReference type="ChEBI" id="CHEBI:15378"/>
        <dbReference type="ChEBI" id="CHEBI:17839"/>
        <dbReference type="ChEBI" id="CHEBI:29985"/>
        <dbReference type="ChEBI" id="CHEBI:30616"/>
        <dbReference type="ChEBI" id="CHEBI:43474"/>
        <dbReference type="ChEBI" id="CHEBI:57451"/>
        <dbReference type="ChEBI" id="CHEBI:456216"/>
        <dbReference type="EC" id="6.3.2.12"/>
    </reaction>
</comment>
<dbReference type="EMBL" id="NTKD01000075">
    <property type="protein sequence ID" value="PDH36081.1"/>
    <property type="molecule type" value="Genomic_DNA"/>
</dbReference>
<keyword evidence="11" id="KW-0067">ATP-binding</keyword>
<organism evidence="22 23">
    <name type="scientific">OM182 bacterium MED-G24</name>
    <dbReference type="NCBI Taxonomy" id="1986255"/>
    <lineage>
        <taxon>Bacteria</taxon>
        <taxon>Pseudomonadati</taxon>
        <taxon>Pseudomonadota</taxon>
        <taxon>Gammaproteobacteria</taxon>
        <taxon>OMG group</taxon>
        <taxon>OM182 clade</taxon>
    </lineage>
</organism>
<dbReference type="InterPro" id="IPR001645">
    <property type="entry name" value="Folylpolyglutamate_synth"/>
</dbReference>
<reference evidence="22 23" key="1">
    <citation type="submission" date="2017-08" db="EMBL/GenBank/DDBJ databases">
        <title>Fine stratification of microbial communities through a metagenomic profile of the photic zone.</title>
        <authorList>
            <person name="Haro-Moreno J.M."/>
            <person name="Lopez-Perez M."/>
            <person name="De La Torre J."/>
            <person name="Picazo A."/>
            <person name="Camacho A."/>
            <person name="Rodriguez-Valera F."/>
        </authorList>
    </citation>
    <scope>NUCLEOTIDE SEQUENCE [LARGE SCALE GENOMIC DNA]</scope>
    <source>
        <strain evidence="22">MED-G24</strain>
    </source>
</reference>
<keyword evidence="8" id="KW-0436">Ligase</keyword>
<evidence type="ECO:0000256" key="15">
    <source>
        <dbReference type="ARBA" id="ARBA00030592"/>
    </source>
</evidence>
<dbReference type="NCBIfam" id="TIGR01499">
    <property type="entry name" value="folC"/>
    <property type="match status" value="1"/>
</dbReference>
<evidence type="ECO:0000256" key="8">
    <source>
        <dbReference type="ARBA" id="ARBA00022598"/>
    </source>
</evidence>
<evidence type="ECO:0000256" key="6">
    <source>
        <dbReference type="ARBA" id="ARBA00013025"/>
    </source>
</evidence>
<dbReference type="Gene3D" id="3.90.190.20">
    <property type="entry name" value="Mur ligase, C-terminal domain"/>
    <property type="match status" value="1"/>
</dbReference>
<evidence type="ECO:0000256" key="9">
    <source>
        <dbReference type="ARBA" id="ARBA00022723"/>
    </source>
</evidence>
<evidence type="ECO:0000256" key="10">
    <source>
        <dbReference type="ARBA" id="ARBA00022741"/>
    </source>
</evidence>
<dbReference type="AlphaFoldDB" id="A0A2A5WI20"/>
<evidence type="ECO:0000256" key="5">
    <source>
        <dbReference type="ARBA" id="ARBA00013023"/>
    </source>
</evidence>
<accession>A0A2A5WI20</accession>
<comment type="catalytic activity">
    <reaction evidence="19">
        <text>(6R)-5,10-methylenetetrahydrofolyl-(gamma-L-Glu)(n) + L-glutamate + ATP = (6R)-5,10-methylenetetrahydrofolyl-(gamma-L-Glu)(n+1) + ADP + phosphate + H(+)</text>
        <dbReference type="Rhea" id="RHEA:51912"/>
        <dbReference type="Rhea" id="RHEA-COMP:13257"/>
        <dbReference type="Rhea" id="RHEA-COMP:13258"/>
        <dbReference type="ChEBI" id="CHEBI:15378"/>
        <dbReference type="ChEBI" id="CHEBI:29985"/>
        <dbReference type="ChEBI" id="CHEBI:30616"/>
        <dbReference type="ChEBI" id="CHEBI:43474"/>
        <dbReference type="ChEBI" id="CHEBI:136572"/>
        <dbReference type="ChEBI" id="CHEBI:456216"/>
        <dbReference type="EC" id="6.3.2.17"/>
    </reaction>
</comment>
<evidence type="ECO:0000256" key="19">
    <source>
        <dbReference type="ARBA" id="ARBA00049035"/>
    </source>
</evidence>
<dbReference type="GO" id="GO:0046656">
    <property type="term" value="P:folic acid biosynthetic process"/>
    <property type="evidence" value="ECO:0007669"/>
    <property type="project" value="UniProtKB-KW"/>
</dbReference>
<protein>
    <recommendedName>
        <fullName evidence="7">Dihydrofolate synthase/folylpolyglutamate synthase</fullName>
        <ecNumber evidence="5">6.3.2.12</ecNumber>
        <ecNumber evidence="6">6.3.2.17</ecNumber>
    </recommendedName>
    <alternativeName>
        <fullName evidence="16">Folylpoly-gamma-glutamate synthetase-dihydrofolate synthetase</fullName>
    </alternativeName>
    <alternativeName>
        <fullName evidence="14">Folylpolyglutamate synthetase</fullName>
    </alternativeName>
    <alternativeName>
        <fullName evidence="15">Tetrahydrofolylpolyglutamate synthase</fullName>
    </alternativeName>
</protein>
<evidence type="ECO:0000313" key="22">
    <source>
        <dbReference type="EMBL" id="PDH36081.1"/>
    </source>
</evidence>
<dbReference type="PANTHER" id="PTHR11136:SF0">
    <property type="entry name" value="DIHYDROFOLATE SYNTHETASE-RELATED"/>
    <property type="match status" value="1"/>
</dbReference>
<dbReference type="GO" id="GO:0005737">
    <property type="term" value="C:cytoplasm"/>
    <property type="evidence" value="ECO:0007669"/>
    <property type="project" value="TreeGrafter"/>
</dbReference>
<evidence type="ECO:0000259" key="21">
    <source>
        <dbReference type="Pfam" id="PF02875"/>
    </source>
</evidence>
<keyword evidence="10" id="KW-0547">Nucleotide-binding</keyword>
<dbReference type="Proteomes" id="UP000219327">
    <property type="component" value="Unassembled WGS sequence"/>
</dbReference>
<dbReference type="PANTHER" id="PTHR11136">
    <property type="entry name" value="FOLYLPOLYGLUTAMATE SYNTHASE-RELATED"/>
    <property type="match status" value="1"/>
</dbReference>
<name>A0A2A5WI20_9GAMM</name>
<comment type="similarity">
    <text evidence="4">Belongs to the folylpolyglutamate synthase family.</text>
</comment>
<dbReference type="GO" id="GO:0008841">
    <property type="term" value="F:dihydrofolate synthase activity"/>
    <property type="evidence" value="ECO:0007669"/>
    <property type="project" value="UniProtKB-EC"/>
</dbReference>
<evidence type="ECO:0000313" key="23">
    <source>
        <dbReference type="Proteomes" id="UP000219327"/>
    </source>
</evidence>
<dbReference type="Gene3D" id="3.40.1190.10">
    <property type="entry name" value="Mur-like, catalytic domain"/>
    <property type="match status" value="1"/>
</dbReference>
<keyword evidence="9" id="KW-0479">Metal-binding</keyword>
<proteinExistence type="inferred from homology"/>
<evidence type="ECO:0000256" key="4">
    <source>
        <dbReference type="ARBA" id="ARBA00008276"/>
    </source>
</evidence>
<keyword evidence="13" id="KW-0289">Folate biosynthesis</keyword>
<sequence length="433" mass="47147">MATPETPLLTLQAWLDFLAVDWQSVNRSPDWFERTPERIRQVADQLDISVPAPHLFTVAGTNGKGSTCTALAELAITQGRSVGVMTSPHLFRFIERICVNGKPVTEEDVVTAFTRIRAAASACGWTDPGPSQFDYTTLAAVWLFKRAQVEVVVLEVGLGGRLDPVNGFEPTVSIITRVALDHAQWLGNDRETIGREKAGIARHGTPCVIGEASPPLSVVEHAAHIDAPLWIRNRDFDDGHVGLPDGFHLELPASRRGSAGLPQDSLLTAAQAWMVAGFPLSQSTLDRVAVAATMSGRLQQVSTLQREFMLDIAHNPDAVRYLGGEVQRILEERGLQRVLGLFSAQSDKDPVGMLDAAKPWIDHLFACEADNTCHSTETIVDLDVSRGGWVEGRYVKVDEAMEALMAMSQPSDLIVVFGSVSLVAQTLNELVQD</sequence>
<dbReference type="SUPFAM" id="SSF53623">
    <property type="entry name" value="MurD-like peptide ligases, catalytic domain"/>
    <property type="match status" value="1"/>
</dbReference>
<evidence type="ECO:0000256" key="16">
    <source>
        <dbReference type="ARBA" id="ARBA00032510"/>
    </source>
</evidence>
<dbReference type="EC" id="6.3.2.12" evidence="5"/>
<keyword evidence="12" id="KW-0460">Magnesium</keyword>
<dbReference type="Pfam" id="PF02875">
    <property type="entry name" value="Mur_ligase_C"/>
    <property type="match status" value="1"/>
</dbReference>
<dbReference type="GO" id="GO:0004326">
    <property type="term" value="F:tetrahydrofolylpolyglutamate synthase activity"/>
    <property type="evidence" value="ECO:0007669"/>
    <property type="project" value="UniProtKB-EC"/>
</dbReference>
<dbReference type="SUPFAM" id="SSF53244">
    <property type="entry name" value="MurD-like peptide ligases, peptide-binding domain"/>
    <property type="match status" value="1"/>
</dbReference>
<comment type="caution">
    <text evidence="22">The sequence shown here is derived from an EMBL/GenBank/DDBJ whole genome shotgun (WGS) entry which is preliminary data.</text>
</comment>
<feature type="domain" description="Mur ligase C-terminal" evidence="21">
    <location>
        <begin position="296"/>
        <end position="419"/>
    </location>
</feature>
<evidence type="ECO:0000256" key="20">
    <source>
        <dbReference type="ARBA" id="ARBA00049161"/>
    </source>
</evidence>
<dbReference type="GO" id="GO:0046872">
    <property type="term" value="F:metal ion binding"/>
    <property type="evidence" value="ECO:0007669"/>
    <property type="project" value="UniProtKB-KW"/>
</dbReference>
<comment type="catalytic activity">
    <reaction evidence="18">
        <text>10-formyltetrahydrofolyl-(gamma-L-Glu)(n) + L-glutamate + ATP = 10-formyltetrahydrofolyl-(gamma-L-Glu)(n+1) + ADP + phosphate + H(+)</text>
        <dbReference type="Rhea" id="RHEA:51904"/>
        <dbReference type="Rhea" id="RHEA-COMP:13088"/>
        <dbReference type="Rhea" id="RHEA-COMP:14300"/>
        <dbReference type="ChEBI" id="CHEBI:15378"/>
        <dbReference type="ChEBI" id="CHEBI:29985"/>
        <dbReference type="ChEBI" id="CHEBI:30616"/>
        <dbReference type="ChEBI" id="CHEBI:43474"/>
        <dbReference type="ChEBI" id="CHEBI:134413"/>
        <dbReference type="ChEBI" id="CHEBI:456216"/>
        <dbReference type="EC" id="6.3.2.17"/>
    </reaction>
</comment>
<evidence type="ECO:0000256" key="18">
    <source>
        <dbReference type="ARBA" id="ARBA00047808"/>
    </source>
</evidence>
<dbReference type="GO" id="GO:0005524">
    <property type="term" value="F:ATP binding"/>
    <property type="evidence" value="ECO:0007669"/>
    <property type="project" value="UniProtKB-KW"/>
</dbReference>
<evidence type="ECO:0000256" key="12">
    <source>
        <dbReference type="ARBA" id="ARBA00022842"/>
    </source>
</evidence>
<evidence type="ECO:0000256" key="3">
    <source>
        <dbReference type="ARBA" id="ARBA00005150"/>
    </source>
</evidence>
<gene>
    <name evidence="22" type="ORF">CNE99_10275</name>
</gene>
<evidence type="ECO:0000256" key="11">
    <source>
        <dbReference type="ARBA" id="ARBA00022840"/>
    </source>
</evidence>
<dbReference type="GO" id="GO:0046654">
    <property type="term" value="P:tetrahydrofolate biosynthetic process"/>
    <property type="evidence" value="ECO:0007669"/>
    <property type="project" value="UniProtKB-UniPathway"/>
</dbReference>
<evidence type="ECO:0000256" key="17">
    <source>
        <dbReference type="ARBA" id="ARBA00047493"/>
    </source>
</evidence>
<comment type="pathway">
    <text evidence="3">Cofactor biosynthesis; tetrahydrofolylpolyglutamate biosynthesis.</text>
</comment>
<evidence type="ECO:0000256" key="2">
    <source>
        <dbReference type="ARBA" id="ARBA00004799"/>
    </source>
</evidence>
<evidence type="ECO:0000256" key="1">
    <source>
        <dbReference type="ARBA" id="ARBA00002714"/>
    </source>
</evidence>
<dbReference type="InterPro" id="IPR004101">
    <property type="entry name" value="Mur_ligase_C"/>
</dbReference>
<evidence type="ECO:0000256" key="14">
    <source>
        <dbReference type="ARBA" id="ARBA00030048"/>
    </source>
</evidence>
<dbReference type="InterPro" id="IPR036615">
    <property type="entry name" value="Mur_ligase_C_dom_sf"/>
</dbReference>
<evidence type="ECO:0000256" key="7">
    <source>
        <dbReference type="ARBA" id="ARBA00019357"/>
    </source>
</evidence>
<comment type="function">
    <text evidence="1">Functions in two distinct reactions of the de novo folate biosynthetic pathway. Catalyzes the addition of a glutamate residue to dihydropteroate (7,8-dihydropteroate or H2Pte) to form dihydrofolate (7,8-dihydrofolate monoglutamate or H2Pte-Glu). Also catalyzes successive additions of L-glutamate to tetrahydrofolate or 10-formyltetrahydrofolate or 5,10-methylenetetrahydrofolate, leading to folylpolyglutamate derivatives.</text>
</comment>
<comment type="pathway">
    <text evidence="2">Cofactor biosynthesis; tetrahydrofolate biosynthesis; 7,8-dihydrofolate from 2-amino-4-hydroxy-6-hydroxymethyl-7,8-dihydropteridine diphosphate and 4-aminobenzoate: step 2/2.</text>
</comment>
<dbReference type="EC" id="6.3.2.17" evidence="6"/>